<proteinExistence type="predicted"/>
<gene>
    <name evidence="1" type="ORF">CTKZ_34460</name>
</gene>
<evidence type="ECO:0000313" key="2">
    <source>
        <dbReference type="Proteomes" id="UP000288246"/>
    </source>
</evidence>
<dbReference type="EMBL" id="BHYL01000366">
    <property type="protein sequence ID" value="GCD21884.1"/>
    <property type="molecule type" value="Genomic_DNA"/>
</dbReference>
<accession>A0A401V4P6</accession>
<dbReference type="AlphaFoldDB" id="A0A401V4P6"/>
<name>A0A401V4P6_9CELL</name>
<dbReference type="Proteomes" id="UP000288246">
    <property type="component" value="Unassembled WGS sequence"/>
</dbReference>
<keyword evidence="2" id="KW-1185">Reference proteome</keyword>
<organism evidence="1 2">
    <name type="scientific">Cellulomonas algicola</name>
    <dbReference type="NCBI Taxonomy" id="2071633"/>
    <lineage>
        <taxon>Bacteria</taxon>
        <taxon>Bacillati</taxon>
        <taxon>Actinomycetota</taxon>
        <taxon>Actinomycetes</taxon>
        <taxon>Micrococcales</taxon>
        <taxon>Cellulomonadaceae</taxon>
        <taxon>Cellulomonas</taxon>
    </lineage>
</organism>
<comment type="caution">
    <text evidence="1">The sequence shown here is derived from an EMBL/GenBank/DDBJ whole genome shotgun (WGS) entry which is preliminary data.</text>
</comment>
<protein>
    <submittedName>
        <fullName evidence="1">Uncharacterized protein</fullName>
    </submittedName>
</protein>
<evidence type="ECO:0000313" key="1">
    <source>
        <dbReference type="EMBL" id="GCD21884.1"/>
    </source>
</evidence>
<sequence>MVSGVGATLVAEGVVRMHAAATECYVVRDKVGVLLVDAGSPRCGSRSTRPSGCSVRVRAT</sequence>
<reference evidence="1 2" key="1">
    <citation type="submission" date="2018-11" db="EMBL/GenBank/DDBJ databases">
        <title>Draft genome sequence of Cellulomonas takizawaensis strain TKZ-21.</title>
        <authorList>
            <person name="Yamamura H."/>
            <person name="Hayashi T."/>
            <person name="Hamada M."/>
            <person name="Serisawa Y."/>
            <person name="Matsuyama K."/>
            <person name="Nakagawa Y."/>
            <person name="Otoguro M."/>
            <person name="Yanagida F."/>
            <person name="Hayakawa M."/>
        </authorList>
    </citation>
    <scope>NUCLEOTIDE SEQUENCE [LARGE SCALE GENOMIC DNA]</scope>
    <source>
        <strain evidence="1 2">TKZ-21</strain>
    </source>
</reference>